<keyword evidence="1" id="KW-0328">Glycosyltransferase</keyword>
<dbReference type="Proteomes" id="UP000317893">
    <property type="component" value="Unassembled WGS sequence"/>
</dbReference>
<evidence type="ECO:0000256" key="3">
    <source>
        <dbReference type="SAM" id="MobiDB-lite"/>
    </source>
</evidence>
<dbReference type="RefSeq" id="WP_141848918.1">
    <property type="nucleotide sequence ID" value="NZ_BAAAPR010000009.1"/>
</dbReference>
<dbReference type="PANTHER" id="PTHR12526:SF634">
    <property type="entry name" value="BLL3361 PROTEIN"/>
    <property type="match status" value="1"/>
</dbReference>
<keyword evidence="2 5" id="KW-0808">Transferase</keyword>
<dbReference type="GO" id="GO:0016757">
    <property type="term" value="F:glycosyltransferase activity"/>
    <property type="evidence" value="ECO:0007669"/>
    <property type="project" value="UniProtKB-KW"/>
</dbReference>
<evidence type="ECO:0000313" key="6">
    <source>
        <dbReference type="Proteomes" id="UP000317893"/>
    </source>
</evidence>
<dbReference type="OrthoDB" id="9771846at2"/>
<protein>
    <submittedName>
        <fullName evidence="5">Glycosyltransferase involved in cell wall biosynthesis</fullName>
    </submittedName>
</protein>
<evidence type="ECO:0000256" key="1">
    <source>
        <dbReference type="ARBA" id="ARBA00022676"/>
    </source>
</evidence>
<evidence type="ECO:0000313" key="5">
    <source>
        <dbReference type="EMBL" id="TQJ09573.1"/>
    </source>
</evidence>
<dbReference type="Pfam" id="PF13692">
    <property type="entry name" value="Glyco_trans_1_4"/>
    <property type="match status" value="1"/>
</dbReference>
<evidence type="ECO:0000259" key="4">
    <source>
        <dbReference type="Pfam" id="PF13579"/>
    </source>
</evidence>
<dbReference type="InterPro" id="IPR028098">
    <property type="entry name" value="Glyco_trans_4-like_N"/>
</dbReference>
<feature type="region of interest" description="Disordered" evidence="3">
    <location>
        <begin position="189"/>
        <end position="208"/>
    </location>
</feature>
<reference evidence="5 6" key="1">
    <citation type="submission" date="2019-06" db="EMBL/GenBank/DDBJ databases">
        <title>Sequencing the genomes of 1000 actinobacteria strains.</title>
        <authorList>
            <person name="Klenk H.-P."/>
        </authorList>
    </citation>
    <scope>NUCLEOTIDE SEQUENCE [LARGE SCALE GENOMIC DNA]</scope>
    <source>
        <strain evidence="5 6">DSM 18607</strain>
    </source>
</reference>
<sequence>MSGVCLVGPGFRFLSGLSVYTCRLANALAQDGQDVDVVLLDRLVPARLYPGGHRVGAPLSSLAYDPRVRVAAQVDWYGAGLVRALAHLRRRRPRVLVLQWWTAATLHTYLALALAARRLGVPVVLEFHELQDTGEAAVPLVAPYRAALVPTLLRLASGALVHTEHDREMLQQAYGDTLAHLHVEVAPHGPYDHLPTTATPPGGSGAGDEQDVTRLLFFGLIRPYKGLEDLAEAFDGLTDEQARRFRLTVVGETWEGWTRPTRMLAGGRHRDRVEVVNEYVTDEAAGAYFAAADAVVLPYRRGSASGPLQIAMSRGLHVVLYAVGGLVEAVRDYPGARLVPPDDVAGLRQALLDLEPVRHERFPDPHSWDRTTAALDRLARPGSAAG</sequence>
<organism evidence="5 6">
    <name type="scientific">Lapillicoccus jejuensis</name>
    <dbReference type="NCBI Taxonomy" id="402171"/>
    <lineage>
        <taxon>Bacteria</taxon>
        <taxon>Bacillati</taxon>
        <taxon>Actinomycetota</taxon>
        <taxon>Actinomycetes</taxon>
        <taxon>Micrococcales</taxon>
        <taxon>Intrasporangiaceae</taxon>
        <taxon>Lapillicoccus</taxon>
    </lineage>
</organism>
<dbReference type="Gene3D" id="3.40.50.2000">
    <property type="entry name" value="Glycogen Phosphorylase B"/>
    <property type="match status" value="2"/>
</dbReference>
<gene>
    <name evidence="5" type="ORF">FB458_2685</name>
</gene>
<dbReference type="EMBL" id="VFMN01000001">
    <property type="protein sequence ID" value="TQJ09573.1"/>
    <property type="molecule type" value="Genomic_DNA"/>
</dbReference>
<dbReference type="PANTHER" id="PTHR12526">
    <property type="entry name" value="GLYCOSYLTRANSFERASE"/>
    <property type="match status" value="1"/>
</dbReference>
<keyword evidence="6" id="KW-1185">Reference proteome</keyword>
<feature type="domain" description="Glycosyltransferase subfamily 4-like N-terminal" evidence="4">
    <location>
        <begin position="15"/>
        <end position="174"/>
    </location>
</feature>
<proteinExistence type="predicted"/>
<dbReference type="SUPFAM" id="SSF53756">
    <property type="entry name" value="UDP-Glycosyltransferase/glycogen phosphorylase"/>
    <property type="match status" value="1"/>
</dbReference>
<name>A0A542E2L5_9MICO</name>
<dbReference type="AlphaFoldDB" id="A0A542E2L5"/>
<dbReference type="Pfam" id="PF13579">
    <property type="entry name" value="Glyco_trans_4_4"/>
    <property type="match status" value="1"/>
</dbReference>
<accession>A0A542E2L5</accession>
<evidence type="ECO:0000256" key="2">
    <source>
        <dbReference type="ARBA" id="ARBA00022679"/>
    </source>
</evidence>
<comment type="caution">
    <text evidence="5">The sequence shown here is derived from an EMBL/GenBank/DDBJ whole genome shotgun (WGS) entry which is preliminary data.</text>
</comment>